<gene>
    <name evidence="2" type="ORF">BJ554DRAFT_6765</name>
</gene>
<protein>
    <submittedName>
        <fullName evidence="2">Uncharacterized protein</fullName>
    </submittedName>
</protein>
<keyword evidence="3" id="KW-1185">Reference proteome</keyword>
<evidence type="ECO:0000313" key="2">
    <source>
        <dbReference type="EMBL" id="KAG5461095.1"/>
    </source>
</evidence>
<organism evidence="2 3">
    <name type="scientific">Olpidium bornovanus</name>
    <dbReference type="NCBI Taxonomy" id="278681"/>
    <lineage>
        <taxon>Eukaryota</taxon>
        <taxon>Fungi</taxon>
        <taxon>Fungi incertae sedis</taxon>
        <taxon>Olpidiomycota</taxon>
        <taxon>Olpidiomycotina</taxon>
        <taxon>Olpidiomycetes</taxon>
        <taxon>Olpidiales</taxon>
        <taxon>Olpidiaceae</taxon>
        <taxon>Olpidium</taxon>
    </lineage>
</organism>
<feature type="compositionally biased region" description="Basic and acidic residues" evidence="1">
    <location>
        <begin position="137"/>
        <end position="148"/>
    </location>
</feature>
<accession>A0A8H7ZX92</accession>
<feature type="region of interest" description="Disordered" evidence="1">
    <location>
        <begin position="137"/>
        <end position="218"/>
    </location>
</feature>
<sequence length="218" mass="24442">MPKVIMDGARADAKASRPCRQQREGHGAAGDVNVKRAPFAAATGNDVAIVFRSGGVVACKKRKQKPSRHGLRHLRESRSFAPVAFRGGWLELGRPAEAANFPRIILSGKVRSVDAFEEKILKVPKRHSASILRNKIKRSERNGRHVPQEAKSSPAGLAHPWEQDTRGEQAAVAGVQERRQTYPDRRGELRRGCPRRRRPFAGRHCPRHTLRLPQRTER</sequence>
<feature type="compositionally biased region" description="Basic residues" evidence="1">
    <location>
        <begin position="192"/>
        <end position="210"/>
    </location>
</feature>
<evidence type="ECO:0000256" key="1">
    <source>
        <dbReference type="SAM" id="MobiDB-lite"/>
    </source>
</evidence>
<proteinExistence type="predicted"/>
<reference evidence="2 3" key="1">
    <citation type="journal article" name="Sci. Rep.">
        <title>Genome-scale phylogenetic analyses confirm Olpidium as the closest living zoosporic fungus to the non-flagellated, terrestrial fungi.</title>
        <authorList>
            <person name="Chang Y."/>
            <person name="Rochon D."/>
            <person name="Sekimoto S."/>
            <person name="Wang Y."/>
            <person name="Chovatia M."/>
            <person name="Sandor L."/>
            <person name="Salamov A."/>
            <person name="Grigoriev I.V."/>
            <person name="Stajich J.E."/>
            <person name="Spatafora J.W."/>
        </authorList>
    </citation>
    <scope>NUCLEOTIDE SEQUENCE [LARGE SCALE GENOMIC DNA]</scope>
    <source>
        <strain evidence="2">S191</strain>
    </source>
</reference>
<feature type="compositionally biased region" description="Basic and acidic residues" evidence="1">
    <location>
        <begin position="9"/>
        <end position="26"/>
    </location>
</feature>
<feature type="compositionally biased region" description="Basic and acidic residues" evidence="1">
    <location>
        <begin position="176"/>
        <end position="191"/>
    </location>
</feature>
<dbReference type="AlphaFoldDB" id="A0A8H7ZX92"/>
<comment type="caution">
    <text evidence="2">The sequence shown here is derived from an EMBL/GenBank/DDBJ whole genome shotgun (WGS) entry which is preliminary data.</text>
</comment>
<dbReference type="EMBL" id="JAEFCI010004215">
    <property type="protein sequence ID" value="KAG5461095.1"/>
    <property type="molecule type" value="Genomic_DNA"/>
</dbReference>
<dbReference type="Proteomes" id="UP000673691">
    <property type="component" value="Unassembled WGS sequence"/>
</dbReference>
<evidence type="ECO:0000313" key="3">
    <source>
        <dbReference type="Proteomes" id="UP000673691"/>
    </source>
</evidence>
<feature type="region of interest" description="Disordered" evidence="1">
    <location>
        <begin position="1"/>
        <end position="31"/>
    </location>
</feature>
<name>A0A8H7ZX92_9FUNG</name>